<feature type="chain" id="PRO_5015125587" description="CLAVATA3/ESR (CLE)-related protein" evidence="1">
    <location>
        <begin position="27"/>
        <end position="83"/>
    </location>
</feature>
<dbReference type="InParanoid" id="A0A2P5E6R8"/>
<gene>
    <name evidence="2" type="ORF">TorRG33x02_229810</name>
</gene>
<evidence type="ECO:0000256" key="1">
    <source>
        <dbReference type="SAM" id="SignalP"/>
    </source>
</evidence>
<evidence type="ECO:0000313" key="3">
    <source>
        <dbReference type="Proteomes" id="UP000237000"/>
    </source>
</evidence>
<sequence>MALSIKTTHVLVSLIGLLLIIQLFSGRVERFNEANNNPIHSLQEEGKRMKFSWRKLAMLEAVLDYDDAEPNPRHDPRRKRSNP</sequence>
<reference evidence="3" key="1">
    <citation type="submission" date="2016-06" db="EMBL/GenBank/DDBJ databases">
        <title>Parallel loss of symbiosis genes in relatives of nitrogen-fixing non-legume Parasponia.</title>
        <authorList>
            <person name="Van Velzen R."/>
            <person name="Holmer R."/>
            <person name="Bu F."/>
            <person name="Rutten L."/>
            <person name="Van Zeijl A."/>
            <person name="Liu W."/>
            <person name="Santuari L."/>
            <person name="Cao Q."/>
            <person name="Sharma T."/>
            <person name="Shen D."/>
            <person name="Roswanjaya Y."/>
            <person name="Wardhani T."/>
            <person name="Kalhor M.S."/>
            <person name="Jansen J."/>
            <person name="Van den Hoogen J."/>
            <person name="Gungor B."/>
            <person name="Hartog M."/>
            <person name="Hontelez J."/>
            <person name="Verver J."/>
            <person name="Yang W.-C."/>
            <person name="Schijlen E."/>
            <person name="Repin R."/>
            <person name="Schilthuizen M."/>
            <person name="Schranz E."/>
            <person name="Heidstra R."/>
            <person name="Miyata K."/>
            <person name="Fedorova E."/>
            <person name="Kohlen W."/>
            <person name="Bisseling T."/>
            <person name="Smit S."/>
            <person name="Geurts R."/>
        </authorList>
    </citation>
    <scope>NUCLEOTIDE SEQUENCE [LARGE SCALE GENOMIC DNA]</scope>
    <source>
        <strain evidence="3">cv. RG33-2</strain>
    </source>
</reference>
<evidence type="ECO:0008006" key="4">
    <source>
        <dbReference type="Google" id="ProtNLM"/>
    </source>
</evidence>
<dbReference type="OrthoDB" id="1166345at2759"/>
<dbReference type="EMBL" id="JXTC01000221">
    <property type="protein sequence ID" value="PON81241.1"/>
    <property type="molecule type" value="Genomic_DNA"/>
</dbReference>
<organism evidence="2 3">
    <name type="scientific">Trema orientale</name>
    <name type="common">Charcoal tree</name>
    <name type="synonym">Celtis orientalis</name>
    <dbReference type="NCBI Taxonomy" id="63057"/>
    <lineage>
        <taxon>Eukaryota</taxon>
        <taxon>Viridiplantae</taxon>
        <taxon>Streptophyta</taxon>
        <taxon>Embryophyta</taxon>
        <taxon>Tracheophyta</taxon>
        <taxon>Spermatophyta</taxon>
        <taxon>Magnoliopsida</taxon>
        <taxon>eudicotyledons</taxon>
        <taxon>Gunneridae</taxon>
        <taxon>Pentapetalae</taxon>
        <taxon>rosids</taxon>
        <taxon>fabids</taxon>
        <taxon>Rosales</taxon>
        <taxon>Cannabaceae</taxon>
        <taxon>Trema</taxon>
    </lineage>
</organism>
<dbReference type="PANTHER" id="PTHR34467:SF1">
    <property type="entry name" value="OS05G0542300 PROTEIN"/>
    <property type="match status" value="1"/>
</dbReference>
<dbReference type="PANTHER" id="PTHR34467">
    <property type="entry name" value="TRANSMEMBRANE PROTEIN"/>
    <property type="match status" value="1"/>
</dbReference>
<evidence type="ECO:0000313" key="2">
    <source>
        <dbReference type="EMBL" id="PON81241.1"/>
    </source>
</evidence>
<name>A0A2P5E6R8_TREOI</name>
<keyword evidence="1" id="KW-0732">Signal</keyword>
<accession>A0A2P5E6R8</accession>
<keyword evidence="3" id="KW-1185">Reference proteome</keyword>
<feature type="signal peptide" evidence="1">
    <location>
        <begin position="1"/>
        <end position="26"/>
    </location>
</feature>
<proteinExistence type="predicted"/>
<protein>
    <recommendedName>
        <fullName evidence="4">CLAVATA3/ESR (CLE)-related protein</fullName>
    </recommendedName>
</protein>
<dbReference type="Proteomes" id="UP000237000">
    <property type="component" value="Unassembled WGS sequence"/>
</dbReference>
<comment type="caution">
    <text evidence="2">The sequence shown here is derived from an EMBL/GenBank/DDBJ whole genome shotgun (WGS) entry which is preliminary data.</text>
</comment>
<dbReference type="AlphaFoldDB" id="A0A2P5E6R8"/>